<comment type="caution">
    <text evidence="2">The sequence shown here is derived from an EMBL/GenBank/DDBJ whole genome shotgun (WGS) entry which is preliminary data.</text>
</comment>
<reference evidence="2 3" key="1">
    <citation type="submission" date="2019-10" db="EMBL/GenBank/DDBJ databases">
        <title>Comparative genomics of sulfur disproportionating microorganisms.</title>
        <authorList>
            <person name="Ward L.M."/>
            <person name="Bertran E."/>
            <person name="Johnston D."/>
        </authorList>
    </citation>
    <scope>NUCLEOTIDE SEQUENCE [LARGE SCALE GENOMIC DNA]</scope>
    <source>
        <strain evidence="2 3">DSM 14055</strain>
    </source>
</reference>
<dbReference type="OrthoDB" id="2371262at2"/>
<evidence type="ECO:0000313" key="3">
    <source>
        <dbReference type="Proteomes" id="UP000441717"/>
    </source>
</evidence>
<dbReference type="EMBL" id="WHYR01000060">
    <property type="protein sequence ID" value="MQL53678.1"/>
    <property type="molecule type" value="Genomic_DNA"/>
</dbReference>
<keyword evidence="3" id="KW-1185">Reference proteome</keyword>
<keyword evidence="1" id="KW-1133">Transmembrane helix</keyword>
<gene>
    <name evidence="2" type="ORF">GFC01_15705</name>
</gene>
<proteinExistence type="predicted"/>
<sequence>MESGRKNHHLLPAGGRQGTARLILLGRFLLQAFPGVAGELGNWRQMARACPDPVLREMALASIGTKTFHCQGGSVFGVWSGSHRRELIRAIVALQTISDYLDNLCDRAGVQDGEAFRQLHRALVDALRPGASLQDYYALYPYRQDGGYLHGLVRSCQQALALLPAYGPVRDRACHLAELYCRLQVYKHIPWPLRVKSLTAWLNPLLAALPEKLYWWELAAATGSTLGIFALFALAARGNYTEEQVENLTGAYFPWICGLHILLDYFIDQQEDAAGGDLNFVSYYRDGEEAARRLKLFVDRSLALAGELPDPYFHITVVQGLLAMYLSDPKVNGQGLQATRRLLLDRGGPAAVRLYRLCAALRRVGVV</sequence>
<evidence type="ECO:0000313" key="2">
    <source>
        <dbReference type="EMBL" id="MQL53678.1"/>
    </source>
</evidence>
<keyword evidence="1" id="KW-0472">Membrane</keyword>
<accession>A0A6N7IWY9</accession>
<dbReference type="Pfam" id="PF10776">
    <property type="entry name" value="DUF2600"/>
    <property type="match status" value="1"/>
</dbReference>
<protein>
    <submittedName>
        <fullName evidence="2">DUF2600 family protein</fullName>
    </submittedName>
</protein>
<keyword evidence="1" id="KW-0812">Transmembrane</keyword>
<dbReference type="AlphaFoldDB" id="A0A6N7IWY9"/>
<dbReference type="Proteomes" id="UP000441717">
    <property type="component" value="Unassembled WGS sequence"/>
</dbReference>
<evidence type="ECO:0000256" key="1">
    <source>
        <dbReference type="SAM" id="Phobius"/>
    </source>
</evidence>
<dbReference type="InterPro" id="IPR019712">
    <property type="entry name" value="YtpB-like"/>
</dbReference>
<feature type="transmembrane region" description="Helical" evidence="1">
    <location>
        <begin position="213"/>
        <end position="234"/>
    </location>
</feature>
<organism evidence="2 3">
    <name type="scientific">Desulfofundulus thermobenzoicus</name>
    <dbReference type="NCBI Taxonomy" id="29376"/>
    <lineage>
        <taxon>Bacteria</taxon>
        <taxon>Bacillati</taxon>
        <taxon>Bacillota</taxon>
        <taxon>Clostridia</taxon>
        <taxon>Eubacteriales</taxon>
        <taxon>Peptococcaceae</taxon>
        <taxon>Desulfofundulus</taxon>
    </lineage>
</organism>
<name>A0A6N7IWY9_9FIRM</name>